<accession>A0AAV8XK57</accession>
<dbReference type="Proteomes" id="UP001162156">
    <property type="component" value="Unassembled WGS sequence"/>
</dbReference>
<dbReference type="AlphaFoldDB" id="A0AAV8XK57"/>
<evidence type="ECO:0000313" key="2">
    <source>
        <dbReference type="Proteomes" id="UP001162156"/>
    </source>
</evidence>
<sequence>MLNLSIQMPIAHNPKLLGNPESLISPARCLLPANRNPWSTVASSIAAPDPTELPMPDKLMSKGKLLNI</sequence>
<dbReference type="EMBL" id="JANEYF010003130">
    <property type="protein sequence ID" value="KAJ8938976.1"/>
    <property type="molecule type" value="Genomic_DNA"/>
</dbReference>
<protein>
    <submittedName>
        <fullName evidence="1">Uncharacterized protein</fullName>
    </submittedName>
</protein>
<gene>
    <name evidence="1" type="ORF">NQ314_011276</name>
</gene>
<reference evidence="1" key="1">
    <citation type="journal article" date="2023" name="Insect Mol. Biol.">
        <title>Genome sequencing provides insights into the evolution of gene families encoding plant cell wall-degrading enzymes in longhorned beetles.</title>
        <authorList>
            <person name="Shin N.R."/>
            <person name="Okamura Y."/>
            <person name="Kirsch R."/>
            <person name="Pauchet Y."/>
        </authorList>
    </citation>
    <scope>NUCLEOTIDE SEQUENCE</scope>
    <source>
        <strain evidence="1">RBIC_L_NR</strain>
    </source>
</reference>
<proteinExistence type="predicted"/>
<keyword evidence="2" id="KW-1185">Reference proteome</keyword>
<name>A0AAV8XK57_9CUCU</name>
<organism evidence="1 2">
    <name type="scientific">Rhamnusium bicolor</name>
    <dbReference type="NCBI Taxonomy" id="1586634"/>
    <lineage>
        <taxon>Eukaryota</taxon>
        <taxon>Metazoa</taxon>
        <taxon>Ecdysozoa</taxon>
        <taxon>Arthropoda</taxon>
        <taxon>Hexapoda</taxon>
        <taxon>Insecta</taxon>
        <taxon>Pterygota</taxon>
        <taxon>Neoptera</taxon>
        <taxon>Endopterygota</taxon>
        <taxon>Coleoptera</taxon>
        <taxon>Polyphaga</taxon>
        <taxon>Cucujiformia</taxon>
        <taxon>Chrysomeloidea</taxon>
        <taxon>Cerambycidae</taxon>
        <taxon>Lepturinae</taxon>
        <taxon>Rhagiini</taxon>
        <taxon>Rhamnusium</taxon>
    </lineage>
</organism>
<evidence type="ECO:0000313" key="1">
    <source>
        <dbReference type="EMBL" id="KAJ8938976.1"/>
    </source>
</evidence>
<comment type="caution">
    <text evidence="1">The sequence shown here is derived from an EMBL/GenBank/DDBJ whole genome shotgun (WGS) entry which is preliminary data.</text>
</comment>